<reference evidence="4" key="1">
    <citation type="submission" date="2021-06" db="EMBL/GenBank/DDBJ databases">
        <authorList>
            <person name="Kallberg Y."/>
            <person name="Tangrot J."/>
            <person name="Rosling A."/>
        </authorList>
    </citation>
    <scope>NUCLEOTIDE SEQUENCE</scope>
    <source>
        <strain evidence="4">FL966</strain>
    </source>
</reference>
<dbReference type="OrthoDB" id="2282872at2759"/>
<sequence>MINIITRGETRKMKQHELRAVKCKDSLYKKSETDKQKKRQADQYQNEEYMNRDFERALIEYAAWPQPIHPKIKKSVIAEFRDKIDFSKLQELFCAICSRIYDCKNSKRISIIDIDLSILEVLNHLIDLLCEHLKVVFIGERTPTNYQLKKILQVRKSKVAAALQWLFVHNKLFKNDFILDKNALNLLPEGEIPESLTLITTVVNIDLQESEHYTGYSKETDSENDYEASDDNDPDLDNFIKNNTIESVSQVLYMLHGCKPFNEYEDETLLPAGFLVLFPYGVGGHEGQSFHVFLKKYADHLMRHHDPKFRQHSINDIKLAIEQEQNKLPIINSAINELLMNINVASYNLMASPQAYARMRNKIHAIILHYSSPSLFITINPADLHSPIVMMYAGNEIDLEGISSKNFSKATERARLTHLDPSAVTKYFDIIIRCVLDIIIGYGKEQDSVF</sequence>
<dbReference type="Pfam" id="PF20209">
    <property type="entry name" value="DUF6570"/>
    <property type="match status" value="1"/>
</dbReference>
<feature type="non-terminal residue" evidence="4">
    <location>
        <position position="1"/>
    </location>
</feature>
<evidence type="ECO:0000259" key="3">
    <source>
        <dbReference type="Pfam" id="PF20209"/>
    </source>
</evidence>
<dbReference type="Proteomes" id="UP000789759">
    <property type="component" value="Unassembled WGS sequence"/>
</dbReference>
<feature type="region of interest" description="Disordered" evidence="1">
    <location>
        <begin position="214"/>
        <end position="233"/>
    </location>
</feature>
<proteinExistence type="predicted"/>
<gene>
    <name evidence="4" type="ORF">CPELLU_LOCUS12747</name>
</gene>
<organism evidence="4 5">
    <name type="scientific">Cetraspora pellucida</name>
    <dbReference type="NCBI Taxonomy" id="1433469"/>
    <lineage>
        <taxon>Eukaryota</taxon>
        <taxon>Fungi</taxon>
        <taxon>Fungi incertae sedis</taxon>
        <taxon>Mucoromycota</taxon>
        <taxon>Glomeromycotina</taxon>
        <taxon>Glomeromycetes</taxon>
        <taxon>Diversisporales</taxon>
        <taxon>Gigasporaceae</taxon>
        <taxon>Cetraspora</taxon>
    </lineage>
</organism>
<evidence type="ECO:0000259" key="2">
    <source>
        <dbReference type="Pfam" id="PF14214"/>
    </source>
</evidence>
<dbReference type="InterPro" id="IPR025476">
    <property type="entry name" value="Helitron_helicase-like"/>
</dbReference>
<evidence type="ECO:0000313" key="4">
    <source>
        <dbReference type="EMBL" id="CAG8718579.1"/>
    </source>
</evidence>
<feature type="domain" description="Helitron helicase-like" evidence="2">
    <location>
        <begin position="300"/>
        <end position="444"/>
    </location>
</feature>
<dbReference type="AlphaFoldDB" id="A0A9N9I3A4"/>
<accession>A0A9N9I3A4</accession>
<dbReference type="Pfam" id="PF14214">
    <property type="entry name" value="Helitron_like_N"/>
    <property type="match status" value="1"/>
</dbReference>
<comment type="caution">
    <text evidence="4">The sequence shown here is derived from an EMBL/GenBank/DDBJ whole genome shotgun (WGS) entry which is preliminary data.</text>
</comment>
<evidence type="ECO:0000256" key="1">
    <source>
        <dbReference type="SAM" id="MobiDB-lite"/>
    </source>
</evidence>
<feature type="compositionally biased region" description="Acidic residues" evidence="1">
    <location>
        <begin position="222"/>
        <end position="233"/>
    </location>
</feature>
<name>A0A9N9I3A4_9GLOM</name>
<feature type="domain" description="DUF6570" evidence="3">
    <location>
        <begin position="110"/>
        <end position="184"/>
    </location>
</feature>
<dbReference type="EMBL" id="CAJVQA010012674">
    <property type="protein sequence ID" value="CAG8718579.1"/>
    <property type="molecule type" value="Genomic_DNA"/>
</dbReference>
<keyword evidence="5" id="KW-1185">Reference proteome</keyword>
<dbReference type="InterPro" id="IPR046700">
    <property type="entry name" value="DUF6570"/>
</dbReference>
<evidence type="ECO:0000313" key="5">
    <source>
        <dbReference type="Proteomes" id="UP000789759"/>
    </source>
</evidence>
<protein>
    <submittedName>
        <fullName evidence="4">17964_t:CDS:1</fullName>
    </submittedName>
</protein>